<keyword evidence="2" id="KW-0378">Hydrolase</keyword>
<accession>A0ABQ4V0Y6</accession>
<dbReference type="SUPFAM" id="SSF52540">
    <property type="entry name" value="P-loop containing nucleoside triphosphate hydrolases"/>
    <property type="match status" value="1"/>
</dbReference>
<evidence type="ECO:0000256" key="5">
    <source>
        <dbReference type="SAM" id="Coils"/>
    </source>
</evidence>
<organism evidence="8 9">
    <name type="scientific">Methylorubrum suomiense</name>
    <dbReference type="NCBI Taxonomy" id="144191"/>
    <lineage>
        <taxon>Bacteria</taxon>
        <taxon>Pseudomonadati</taxon>
        <taxon>Pseudomonadota</taxon>
        <taxon>Alphaproteobacteria</taxon>
        <taxon>Hyphomicrobiales</taxon>
        <taxon>Methylobacteriaceae</taxon>
        <taxon>Methylorubrum</taxon>
    </lineage>
</organism>
<comment type="caution">
    <text evidence="8">The sequence shown here is derived from an EMBL/GenBank/DDBJ whole genome shotgun (WGS) entry which is preliminary data.</text>
</comment>
<keyword evidence="9" id="KW-1185">Reference proteome</keyword>
<dbReference type="InterPro" id="IPR047187">
    <property type="entry name" value="SF1_C_Upf1"/>
</dbReference>
<dbReference type="Pfam" id="PF13195">
    <property type="entry name" value="DUF4011"/>
    <property type="match status" value="1"/>
</dbReference>
<dbReference type="CDD" id="cd18808">
    <property type="entry name" value="SF1_C_Upf1"/>
    <property type="match status" value="1"/>
</dbReference>
<gene>
    <name evidence="8" type="ORF">BGCPKDLD_4870</name>
</gene>
<evidence type="ECO:0000259" key="7">
    <source>
        <dbReference type="PROSITE" id="PS50011"/>
    </source>
</evidence>
<keyword evidence="1" id="KW-0547">Nucleotide-binding</keyword>
<dbReference type="Gene3D" id="3.40.50.300">
    <property type="entry name" value="P-loop containing nucleotide triphosphate hydrolases"/>
    <property type="match status" value="3"/>
</dbReference>
<evidence type="ECO:0000313" key="8">
    <source>
        <dbReference type="EMBL" id="GJE78256.1"/>
    </source>
</evidence>
<evidence type="ECO:0000313" key="9">
    <source>
        <dbReference type="Proteomes" id="UP001055093"/>
    </source>
</evidence>
<feature type="compositionally biased region" description="Acidic residues" evidence="6">
    <location>
        <begin position="1683"/>
        <end position="1696"/>
    </location>
</feature>
<evidence type="ECO:0000256" key="6">
    <source>
        <dbReference type="SAM" id="MobiDB-lite"/>
    </source>
</evidence>
<dbReference type="InterPro" id="IPR011009">
    <property type="entry name" value="Kinase-like_dom_sf"/>
</dbReference>
<dbReference type="EMBL" id="BPRE01000022">
    <property type="protein sequence ID" value="GJE78256.1"/>
    <property type="molecule type" value="Genomic_DNA"/>
</dbReference>
<sequence>MTNTTNDLPVIVRVCPFCGSERPPSEMTCGNCDYYIGDEELRAAGSSQPHQPVDLPPSEPRPVEPTPCCVNGHPVEPGDQMCMVCGGEIAEGHPVDPGPAPEPDRPAEEGDAPAFEGFRDIRRAAAGTATGPWDVYDAVREADGSPARIVHYHAGSEPDPAVHEALRRLPTDHVPELLATGRITGRTFEAVEPMPNGSLDAAGWLEPERLRTAINELGRALHSFSEAGLRHRDLRPATVLIRDPESLDLVVTGWGSARLSDFDLEQVAPLELSRYSAPEAIVGAVSAASDWWSLGMIVLEQATRGACFAGTEDLAFRLHVVTRGISIPDTIDGEIRTLLRGLLVRAPHRRWGGREVSAWLNGAPPPLPLPDPSETDERAGPAIRLAGRSFTDPATFALAAAEAGHWDEAATLTANGTTATWLAERKEDARILSLVRSASTADGLDTDLRHAIAMMAMNPALPLSVRGEIVTPAWLMAHPEQGYALVTGDAPRHLERLGREAWLPRLRARAAAVRERAQRLEVELDEDRARVALLATSRANLDAEREARRVLFPDTDHAGLAMLVERSRLSDEDVIILISAALHQFVPMEALVEATRTAAASAGIPTDEAALRTTLAASRREIFTAVDARIANFARCGNPAIDEWADAYRVERRMPLARAATLLAVSEDQWKEPPRQQYVAKLMDVFEKRLSATVGRGPLVRFVLGKTTPRLDLMELGSGSRPAEALLNQILARGEAATPIDPDALAADQNIAYRLRHLVNYAQTFVRDTGIDGRYLGFPILHARDMRPGRSNTKPRIAPILLWPVSIDLPSGAGQTASLAFDRGREEVRLNPALEGLLGKEAFAQWRSAAEDLLKRPALRLGEAMDGFGHLAEPQGHSLARLPGKDAVPTVPMALCPSAVLFNAEFAGQSLVEDLRQLRAQPVAGTALDPALRVSGTPAAPRPEPVPERDRFGTAEGDPSQDAAVLASRLAPGLLVEGPPGTGKSQTIVNILADVIGRGETALVVCQKQAALKVVQKRMDAEGLGERLFMVNDINRDREGIFRALRDQVAALGAGDAEALAALRKQRDAKAARIEINEKDLDRGHETLHVVDDAAGLTYRQMLGELLAIEEDGLAIDAPQLRRMLANGGADAVARLEEECGPHASLWLASAFEGSALAALKPFPVDHATVTAFQAALASFGAAEEAREALLADLPPSFEIEDPTPHRAWLDTGARHLAAMTDERRERLRAWFPLFKSETGNETPGNRIARDLAALASDLQNAAPAQAEGKLFEPVAALSDQDLQVRSAEAREATAPVGFFGRLSPRRRRLRKSCRDYLIGLGQAGDESGLSTLAAATAREGIVRPLRKRLDSLRSTLGLAPASTPAPLQSLRDETTAIASSLREAAKDSEAALSCPRRADAEHVIESGSGSALHALAIGYQSAFRRHAAREASLKALEPLAASFSDELTTRCVDAIRRGGSMPQTVQAIMAALPTLSAFQRFRAWAASLDAESLAAFSALRPHADVLNRAPAGALDEVVRATLRREALLGWTTRIETEHPELSVDMAETARKVANLARLDTEMRDLNRKVLAHGIDPASIGTQADWNVVTALWGPRPMSLRGAFERGEALGLMRLRPIWLMGPDVASRLLPLKPGIFDLVIFDEASQIPVEQAVPALFRGRRVVVAGDEKQMPPSAFFSGRAEEEDDDEIDEQPDEAATEAERSALEDAWNKKDVTACPDLLQLARGCLPATTLQIHYRSTYRELIGFSNGAFYGNCLSVPARHPDEEIRRGKPIEVLRVDGVYDAQTNPEEADRLVELLADVWSAPFAERPSIGIVTFNKKQADLVTDKIEERAGADPTFLAALKAERERNQGGEDMGFFVKNVENVQGDERDWIVFSTTFGRDRRGAFRRFFGVLGQTGGERRLNVAVTRAREKIVVVTSMPFSEISDWHAAGRVPHKPRDFLQAYLDYAAKMASGDVAAARALQTRLAPGQGKIKIGTVQHDGLAQAVGRYIRELGYEPVPSADETDVFGLDYAIVDSRTGLFGLGIECDSPRHRLLQKARAREVWRPKVLGRAVPRTHRVSSSAWYSRPEAERARLREALATAIVREAAE</sequence>
<dbReference type="PANTHER" id="PTHR43788:SF8">
    <property type="entry name" value="DNA-BINDING PROTEIN SMUBP-2"/>
    <property type="match status" value="1"/>
</dbReference>
<dbReference type="InterPro" id="IPR000719">
    <property type="entry name" value="Prot_kinase_dom"/>
</dbReference>
<dbReference type="SUPFAM" id="SSF56112">
    <property type="entry name" value="Protein kinase-like (PK-like)"/>
    <property type="match status" value="1"/>
</dbReference>
<dbReference type="Pfam" id="PF13087">
    <property type="entry name" value="AAA_12"/>
    <property type="match status" value="1"/>
</dbReference>
<name>A0ABQ4V0Y6_9HYPH</name>
<proteinExistence type="predicted"/>
<evidence type="ECO:0000256" key="4">
    <source>
        <dbReference type="ARBA" id="ARBA00022840"/>
    </source>
</evidence>
<dbReference type="Proteomes" id="UP001055093">
    <property type="component" value="Unassembled WGS sequence"/>
</dbReference>
<dbReference type="InterPro" id="IPR025103">
    <property type="entry name" value="DUF4011"/>
</dbReference>
<keyword evidence="4" id="KW-0067">ATP-binding</keyword>
<feature type="domain" description="Protein kinase" evidence="7">
    <location>
        <begin position="118"/>
        <end position="360"/>
    </location>
</feature>
<protein>
    <recommendedName>
        <fullName evidence="7">Protein kinase domain-containing protein</fullName>
    </recommendedName>
</protein>
<dbReference type="InterPro" id="IPR027417">
    <property type="entry name" value="P-loop_NTPase"/>
</dbReference>
<reference evidence="8" key="2">
    <citation type="submission" date="2021-08" db="EMBL/GenBank/DDBJ databases">
        <authorList>
            <person name="Tani A."/>
            <person name="Ola A."/>
            <person name="Ogura Y."/>
            <person name="Katsura K."/>
            <person name="Hayashi T."/>
        </authorList>
    </citation>
    <scope>NUCLEOTIDE SEQUENCE</scope>
    <source>
        <strain evidence="8">DSM 14458</strain>
    </source>
</reference>
<evidence type="ECO:0000256" key="2">
    <source>
        <dbReference type="ARBA" id="ARBA00022801"/>
    </source>
</evidence>
<keyword evidence="5" id="KW-0175">Coiled coil</keyword>
<dbReference type="InterPro" id="IPR041679">
    <property type="entry name" value="DNA2/NAM7-like_C"/>
</dbReference>
<dbReference type="InterPro" id="IPR049468">
    <property type="entry name" value="Restrct_endonuc-II-like_dom"/>
</dbReference>
<evidence type="ECO:0000256" key="1">
    <source>
        <dbReference type="ARBA" id="ARBA00022741"/>
    </source>
</evidence>
<dbReference type="SMART" id="SM00220">
    <property type="entry name" value="S_TKc"/>
    <property type="match status" value="1"/>
</dbReference>
<feature type="region of interest" description="Disordered" evidence="6">
    <location>
        <begin position="929"/>
        <end position="959"/>
    </location>
</feature>
<reference evidence="8" key="1">
    <citation type="journal article" date="2021" name="Front. Microbiol.">
        <title>Comprehensive Comparative Genomics and Phenotyping of Methylobacterium Species.</title>
        <authorList>
            <person name="Alessa O."/>
            <person name="Ogura Y."/>
            <person name="Fujitani Y."/>
            <person name="Takami H."/>
            <person name="Hayashi T."/>
            <person name="Sahin N."/>
            <person name="Tani A."/>
        </authorList>
    </citation>
    <scope>NUCLEOTIDE SEQUENCE</scope>
    <source>
        <strain evidence="8">DSM 14458</strain>
    </source>
</reference>
<dbReference type="Gene3D" id="1.10.510.10">
    <property type="entry name" value="Transferase(Phosphotransferase) domain 1"/>
    <property type="match status" value="1"/>
</dbReference>
<dbReference type="PANTHER" id="PTHR43788">
    <property type="entry name" value="DNA2/NAM7 HELICASE FAMILY MEMBER"/>
    <property type="match status" value="1"/>
</dbReference>
<evidence type="ECO:0000256" key="3">
    <source>
        <dbReference type="ARBA" id="ARBA00022806"/>
    </source>
</evidence>
<dbReference type="Pfam" id="PF18741">
    <property type="entry name" value="MTES_1575"/>
    <property type="match status" value="1"/>
</dbReference>
<keyword evidence="3" id="KW-0347">Helicase</keyword>
<feature type="coiled-coil region" evidence="5">
    <location>
        <begin position="503"/>
        <end position="530"/>
    </location>
</feature>
<feature type="region of interest" description="Disordered" evidence="6">
    <location>
        <begin position="1674"/>
        <end position="1696"/>
    </location>
</feature>
<dbReference type="InterPro" id="IPR050534">
    <property type="entry name" value="Coronavir_polyprotein_1ab"/>
</dbReference>
<dbReference type="Pfam" id="PF00069">
    <property type="entry name" value="Pkinase"/>
    <property type="match status" value="1"/>
</dbReference>
<dbReference type="PROSITE" id="PS50011">
    <property type="entry name" value="PROTEIN_KINASE_DOM"/>
    <property type="match status" value="1"/>
</dbReference>